<evidence type="ECO:0000313" key="1">
    <source>
        <dbReference type="EMBL" id="QSW85054.1"/>
    </source>
</evidence>
<keyword evidence="2" id="KW-1185">Reference proteome</keyword>
<dbReference type="Proteomes" id="UP000663191">
    <property type="component" value="Chromosome"/>
</dbReference>
<evidence type="ECO:0000313" key="2">
    <source>
        <dbReference type="Proteomes" id="UP000663191"/>
    </source>
</evidence>
<dbReference type="KEGG" id="hlo:J0X27_16655"/>
<accession>A0A8A2U8Q4</accession>
<organism evidence="1 2">
    <name type="scientific">Natrinema longum</name>
    <dbReference type="NCBI Taxonomy" id="370324"/>
    <lineage>
        <taxon>Archaea</taxon>
        <taxon>Methanobacteriati</taxon>
        <taxon>Methanobacteriota</taxon>
        <taxon>Stenosarchaea group</taxon>
        <taxon>Halobacteria</taxon>
        <taxon>Halobacteriales</taxon>
        <taxon>Natrialbaceae</taxon>
        <taxon>Natrinema</taxon>
    </lineage>
</organism>
<dbReference type="InterPro" id="IPR055709">
    <property type="entry name" value="DUF7285"/>
</dbReference>
<dbReference type="Pfam" id="PF23956">
    <property type="entry name" value="DUF7285"/>
    <property type="match status" value="1"/>
</dbReference>
<gene>
    <name evidence="1" type="ORF">J0X27_16655</name>
</gene>
<dbReference type="AlphaFoldDB" id="A0A8A2U8Q4"/>
<dbReference type="GeneID" id="63185409"/>
<dbReference type="EMBL" id="CP071463">
    <property type="protein sequence ID" value="QSW85054.1"/>
    <property type="molecule type" value="Genomic_DNA"/>
</dbReference>
<name>A0A8A2U8Q4_9EURY</name>
<protein>
    <submittedName>
        <fullName evidence="1">Uncharacterized protein</fullName>
    </submittedName>
</protein>
<proteinExistence type="predicted"/>
<dbReference type="OrthoDB" id="186386at2157"/>
<sequence length="164" mass="17205">MSRSSPSRAQTEPLAAICAVSIFAIALGLYAVAAHPILPGSSEQATADRTIDYVWDDIEEDGVFNAADSADDIDDHIAGSSLPAGSTVSVTVTVIDHGGEQRIAGTTFPSGYPDETDASDIAELERYIDEEGVPDRASVATRSIPVAVVSRADIRSGTLRVSVW</sequence>
<dbReference type="RefSeq" id="WP_207270264.1">
    <property type="nucleotide sequence ID" value="NZ_CP071463.1"/>
</dbReference>
<reference evidence="1 2" key="1">
    <citation type="journal article" date="2006" name="Int. J. Syst. Evol. Microbiol.">
        <title>Haloterrigena longa sp. nov. and Haloterrigena limicola sp. nov., extremely halophilic archaea isolated from a salt lake.</title>
        <authorList>
            <person name="Cui H.L."/>
            <person name="Tohty D."/>
            <person name="Zhou P.J."/>
            <person name="Liu S.J."/>
        </authorList>
    </citation>
    <scope>NUCLEOTIDE SEQUENCE [LARGE SCALE GENOMIC DNA]</scope>
    <source>
        <strain evidence="1 2">ABH32</strain>
    </source>
</reference>